<protein>
    <submittedName>
        <fullName evidence="2">Unannotated protein</fullName>
    </submittedName>
</protein>
<keyword evidence="1" id="KW-1133">Transmembrane helix</keyword>
<dbReference type="AlphaFoldDB" id="A0A6J7EH60"/>
<reference evidence="2" key="1">
    <citation type="submission" date="2020-05" db="EMBL/GenBank/DDBJ databases">
        <authorList>
            <person name="Chiriac C."/>
            <person name="Salcher M."/>
            <person name="Ghai R."/>
            <person name="Kavagutti S V."/>
        </authorList>
    </citation>
    <scope>NUCLEOTIDE SEQUENCE</scope>
</reference>
<feature type="transmembrane region" description="Helical" evidence="1">
    <location>
        <begin position="119"/>
        <end position="142"/>
    </location>
</feature>
<accession>A0A6J7EH60</accession>
<feature type="transmembrane region" description="Helical" evidence="1">
    <location>
        <begin position="25"/>
        <end position="46"/>
    </location>
</feature>
<gene>
    <name evidence="2" type="ORF">UFOPK3444_01553</name>
</gene>
<keyword evidence="1" id="KW-0472">Membrane</keyword>
<keyword evidence="1" id="KW-0812">Transmembrane</keyword>
<organism evidence="2">
    <name type="scientific">freshwater metagenome</name>
    <dbReference type="NCBI Taxonomy" id="449393"/>
    <lineage>
        <taxon>unclassified sequences</taxon>
        <taxon>metagenomes</taxon>
        <taxon>ecological metagenomes</taxon>
    </lineage>
</organism>
<evidence type="ECO:0000313" key="2">
    <source>
        <dbReference type="EMBL" id="CAB4882306.1"/>
    </source>
</evidence>
<dbReference type="EMBL" id="CAFBLU010000045">
    <property type="protein sequence ID" value="CAB4882306.1"/>
    <property type="molecule type" value="Genomic_DNA"/>
</dbReference>
<feature type="transmembrane region" description="Helical" evidence="1">
    <location>
        <begin position="78"/>
        <end position="99"/>
    </location>
</feature>
<feature type="transmembrane region" description="Helical" evidence="1">
    <location>
        <begin position="52"/>
        <end position="71"/>
    </location>
</feature>
<sequence length="173" mass="18160">MGVTEAEVVVTHPNRDTPETNGARTAVVLLFALSMLLMLAILAFGWSVLEGMLAVSFGYILIYAILIWRVSSWARGPLAVGAALAILLAIFVAIAVPTWADRNAPGYAEPQAVWGSAGLPPAVLGLMTMILVLLQIAVVVACTRAFRQEWQVEVEVPAGGSLPEPGAADPALG</sequence>
<name>A0A6J7EH60_9ZZZZ</name>
<proteinExistence type="predicted"/>
<evidence type="ECO:0000256" key="1">
    <source>
        <dbReference type="SAM" id="Phobius"/>
    </source>
</evidence>